<dbReference type="PANTHER" id="PTHR46590:SF4">
    <property type="entry name" value="CRAL-TRIO DOMAIN-CONTAINING PROTEIN"/>
    <property type="match status" value="1"/>
</dbReference>
<dbReference type="PANTHER" id="PTHR46590">
    <property type="entry name" value="PHOSPHATIDYLINOSITOL TRANSFER PROTEIN CSR1-RELATED"/>
    <property type="match status" value="1"/>
</dbReference>
<dbReference type="SUPFAM" id="SSF52087">
    <property type="entry name" value="CRAL/TRIO domain"/>
    <property type="match status" value="1"/>
</dbReference>
<keyword evidence="1" id="KW-1133">Transmembrane helix</keyword>
<keyword evidence="4" id="KW-1185">Reference proteome</keyword>
<feature type="domain" description="CRAL-TRIO" evidence="2">
    <location>
        <begin position="129"/>
        <end position="294"/>
    </location>
</feature>
<reference evidence="3 4" key="1">
    <citation type="journal article" date="2020" name="ISME J.">
        <title>Uncovering the hidden diversity of litter-decomposition mechanisms in mushroom-forming fungi.</title>
        <authorList>
            <person name="Floudas D."/>
            <person name="Bentzer J."/>
            <person name="Ahren D."/>
            <person name="Johansson T."/>
            <person name="Persson P."/>
            <person name="Tunlid A."/>
        </authorList>
    </citation>
    <scope>NUCLEOTIDE SEQUENCE [LARGE SCALE GENOMIC DNA]</scope>
    <source>
        <strain evidence="3 4">CBS 101986</strain>
    </source>
</reference>
<dbReference type="InterPro" id="IPR052432">
    <property type="entry name" value="PITP/CRAL-TRIO"/>
</dbReference>
<comment type="caution">
    <text evidence="3">The sequence shown here is derived from an EMBL/GenBank/DDBJ whole genome shotgun (WGS) entry which is preliminary data.</text>
</comment>
<dbReference type="AlphaFoldDB" id="A0A8H5F352"/>
<dbReference type="OrthoDB" id="75724at2759"/>
<evidence type="ECO:0000256" key="1">
    <source>
        <dbReference type="SAM" id="Phobius"/>
    </source>
</evidence>
<dbReference type="Gene3D" id="3.40.525.10">
    <property type="entry name" value="CRAL-TRIO lipid binding domain"/>
    <property type="match status" value="1"/>
</dbReference>
<evidence type="ECO:0000313" key="4">
    <source>
        <dbReference type="Proteomes" id="UP000567179"/>
    </source>
</evidence>
<dbReference type="InterPro" id="IPR036865">
    <property type="entry name" value="CRAL-TRIO_dom_sf"/>
</dbReference>
<evidence type="ECO:0000313" key="3">
    <source>
        <dbReference type="EMBL" id="KAF5321944.1"/>
    </source>
</evidence>
<dbReference type="PROSITE" id="PS50191">
    <property type="entry name" value="CRAL_TRIO"/>
    <property type="match status" value="1"/>
</dbReference>
<dbReference type="EMBL" id="JAACJJ010000028">
    <property type="protein sequence ID" value="KAF5321944.1"/>
    <property type="molecule type" value="Genomic_DNA"/>
</dbReference>
<dbReference type="CDD" id="cd00170">
    <property type="entry name" value="SEC14"/>
    <property type="match status" value="1"/>
</dbReference>
<dbReference type="Pfam" id="PF00650">
    <property type="entry name" value="CRAL_TRIO"/>
    <property type="match status" value="1"/>
</dbReference>
<dbReference type="Proteomes" id="UP000567179">
    <property type="component" value="Unassembled WGS sequence"/>
</dbReference>
<keyword evidence="1" id="KW-0472">Membrane</keyword>
<name>A0A8H5F352_9AGAR</name>
<feature type="transmembrane region" description="Helical" evidence="1">
    <location>
        <begin position="384"/>
        <end position="401"/>
    </location>
</feature>
<accession>A0A8H5F352</accession>
<sequence>MEGCLPNSFPAASTKLQLTSSFPFGRTSASRWMENLNRLQAAQEALLEEYRTNLEDIYNIQDTLIQDILPSVTDDLDLTPNACAWAKEWLSDTSTVFRIARRNKFTRSFCLEAVEKILKWRVENLWPIESSSASALSIRCLPTDIRDPLGRPILVIDMGPINESLDSHKRSVIRSFEKLRLHLKSLYDSSEDHQHPPLQYVVLLDLSRLSLQSINVDLFTWMVREVIPRFPGMLAGVFFLNYTWAHSGLWNIFKRLLPGNALARIFFPSNDELVEFFTPAALPSEFGGNLPALSTLEDPLNPIVPLQASEVPETSILEARKVWPSQPISASWVSRMSLLNPFYGYPASVSTGRGPTTFRHGRRRKRDLASTLAVLFWEKWGKNIQYALLLSITAFLIRLVLRKGKLHISLKRLFRFRSA</sequence>
<keyword evidence="1" id="KW-0812">Transmembrane</keyword>
<organism evidence="3 4">
    <name type="scientific">Psilocybe cf. subviscida</name>
    <dbReference type="NCBI Taxonomy" id="2480587"/>
    <lineage>
        <taxon>Eukaryota</taxon>
        <taxon>Fungi</taxon>
        <taxon>Dikarya</taxon>
        <taxon>Basidiomycota</taxon>
        <taxon>Agaricomycotina</taxon>
        <taxon>Agaricomycetes</taxon>
        <taxon>Agaricomycetidae</taxon>
        <taxon>Agaricales</taxon>
        <taxon>Agaricineae</taxon>
        <taxon>Strophariaceae</taxon>
        <taxon>Psilocybe</taxon>
    </lineage>
</organism>
<evidence type="ECO:0000259" key="2">
    <source>
        <dbReference type="PROSITE" id="PS50191"/>
    </source>
</evidence>
<dbReference type="SMART" id="SM00516">
    <property type="entry name" value="SEC14"/>
    <property type="match status" value="1"/>
</dbReference>
<protein>
    <recommendedName>
        <fullName evidence="2">CRAL-TRIO domain-containing protein</fullName>
    </recommendedName>
</protein>
<dbReference type="InterPro" id="IPR001251">
    <property type="entry name" value="CRAL-TRIO_dom"/>
</dbReference>
<proteinExistence type="predicted"/>
<gene>
    <name evidence="3" type="ORF">D9619_001492</name>
</gene>